<proteinExistence type="predicted"/>
<evidence type="ECO:0000313" key="2">
    <source>
        <dbReference type="Proteomes" id="UP000499080"/>
    </source>
</evidence>
<organism evidence="1 2">
    <name type="scientific">Araneus ventricosus</name>
    <name type="common">Orbweaver spider</name>
    <name type="synonym">Epeira ventricosa</name>
    <dbReference type="NCBI Taxonomy" id="182803"/>
    <lineage>
        <taxon>Eukaryota</taxon>
        <taxon>Metazoa</taxon>
        <taxon>Ecdysozoa</taxon>
        <taxon>Arthropoda</taxon>
        <taxon>Chelicerata</taxon>
        <taxon>Arachnida</taxon>
        <taxon>Araneae</taxon>
        <taxon>Araneomorphae</taxon>
        <taxon>Entelegynae</taxon>
        <taxon>Araneoidea</taxon>
        <taxon>Araneidae</taxon>
        <taxon>Araneus</taxon>
    </lineage>
</organism>
<protein>
    <submittedName>
        <fullName evidence="1">Uncharacterized protein</fullName>
    </submittedName>
</protein>
<sequence>MSIVFFRPYASFSVDQACWELVPTGMVLSMRKRGRCKRVPQHPIYPKTKSPASIGVEIERETYCACANRNHYGMLSKKNFFDGYKRPPALATTSFYLDHPTCKHLQSLALASPINDLIISGT</sequence>
<dbReference type="Proteomes" id="UP000499080">
    <property type="component" value="Unassembled WGS sequence"/>
</dbReference>
<dbReference type="EMBL" id="BGPR01039982">
    <property type="protein sequence ID" value="GBO16044.1"/>
    <property type="molecule type" value="Genomic_DNA"/>
</dbReference>
<evidence type="ECO:0000313" key="1">
    <source>
        <dbReference type="EMBL" id="GBO16044.1"/>
    </source>
</evidence>
<keyword evidence="2" id="KW-1185">Reference proteome</keyword>
<name>A0A4Y2UV96_ARAVE</name>
<accession>A0A4Y2UV96</accession>
<reference evidence="1 2" key="1">
    <citation type="journal article" date="2019" name="Sci. Rep.">
        <title>Orb-weaving spider Araneus ventricosus genome elucidates the spidroin gene catalogue.</title>
        <authorList>
            <person name="Kono N."/>
            <person name="Nakamura H."/>
            <person name="Ohtoshi R."/>
            <person name="Moran D.A.P."/>
            <person name="Shinohara A."/>
            <person name="Yoshida Y."/>
            <person name="Fujiwara M."/>
            <person name="Mori M."/>
            <person name="Tomita M."/>
            <person name="Arakawa K."/>
        </authorList>
    </citation>
    <scope>NUCLEOTIDE SEQUENCE [LARGE SCALE GENOMIC DNA]</scope>
</reference>
<comment type="caution">
    <text evidence="1">The sequence shown here is derived from an EMBL/GenBank/DDBJ whole genome shotgun (WGS) entry which is preliminary data.</text>
</comment>
<gene>
    <name evidence="1" type="ORF">AVEN_100640_1</name>
</gene>
<dbReference type="AlphaFoldDB" id="A0A4Y2UV96"/>